<dbReference type="Proteomes" id="UP000308600">
    <property type="component" value="Unassembled WGS sequence"/>
</dbReference>
<organism evidence="1 2">
    <name type="scientific">Pluteus cervinus</name>
    <dbReference type="NCBI Taxonomy" id="181527"/>
    <lineage>
        <taxon>Eukaryota</taxon>
        <taxon>Fungi</taxon>
        <taxon>Dikarya</taxon>
        <taxon>Basidiomycota</taxon>
        <taxon>Agaricomycotina</taxon>
        <taxon>Agaricomycetes</taxon>
        <taxon>Agaricomycetidae</taxon>
        <taxon>Agaricales</taxon>
        <taxon>Pluteineae</taxon>
        <taxon>Pluteaceae</taxon>
        <taxon>Pluteus</taxon>
    </lineage>
</organism>
<dbReference type="EMBL" id="ML208284">
    <property type="protein sequence ID" value="TFK72541.1"/>
    <property type="molecule type" value="Genomic_DNA"/>
</dbReference>
<evidence type="ECO:0000313" key="2">
    <source>
        <dbReference type="Proteomes" id="UP000308600"/>
    </source>
</evidence>
<gene>
    <name evidence="1" type="ORF">BDN72DRAFT_763185</name>
</gene>
<evidence type="ECO:0000313" key="1">
    <source>
        <dbReference type="EMBL" id="TFK72541.1"/>
    </source>
</evidence>
<reference evidence="1 2" key="1">
    <citation type="journal article" date="2019" name="Nat. Ecol. Evol.">
        <title>Megaphylogeny resolves global patterns of mushroom evolution.</title>
        <authorList>
            <person name="Varga T."/>
            <person name="Krizsan K."/>
            <person name="Foldi C."/>
            <person name="Dima B."/>
            <person name="Sanchez-Garcia M."/>
            <person name="Sanchez-Ramirez S."/>
            <person name="Szollosi G.J."/>
            <person name="Szarkandi J.G."/>
            <person name="Papp V."/>
            <person name="Albert L."/>
            <person name="Andreopoulos W."/>
            <person name="Angelini C."/>
            <person name="Antonin V."/>
            <person name="Barry K.W."/>
            <person name="Bougher N.L."/>
            <person name="Buchanan P."/>
            <person name="Buyck B."/>
            <person name="Bense V."/>
            <person name="Catcheside P."/>
            <person name="Chovatia M."/>
            <person name="Cooper J."/>
            <person name="Damon W."/>
            <person name="Desjardin D."/>
            <person name="Finy P."/>
            <person name="Geml J."/>
            <person name="Haridas S."/>
            <person name="Hughes K."/>
            <person name="Justo A."/>
            <person name="Karasinski D."/>
            <person name="Kautmanova I."/>
            <person name="Kiss B."/>
            <person name="Kocsube S."/>
            <person name="Kotiranta H."/>
            <person name="LaButti K.M."/>
            <person name="Lechner B.E."/>
            <person name="Liimatainen K."/>
            <person name="Lipzen A."/>
            <person name="Lukacs Z."/>
            <person name="Mihaltcheva S."/>
            <person name="Morgado L.N."/>
            <person name="Niskanen T."/>
            <person name="Noordeloos M.E."/>
            <person name="Ohm R.A."/>
            <person name="Ortiz-Santana B."/>
            <person name="Ovrebo C."/>
            <person name="Racz N."/>
            <person name="Riley R."/>
            <person name="Savchenko A."/>
            <person name="Shiryaev A."/>
            <person name="Soop K."/>
            <person name="Spirin V."/>
            <person name="Szebenyi C."/>
            <person name="Tomsovsky M."/>
            <person name="Tulloss R.E."/>
            <person name="Uehling J."/>
            <person name="Grigoriev I.V."/>
            <person name="Vagvolgyi C."/>
            <person name="Papp T."/>
            <person name="Martin F.M."/>
            <person name="Miettinen O."/>
            <person name="Hibbett D.S."/>
            <person name="Nagy L.G."/>
        </authorList>
    </citation>
    <scope>NUCLEOTIDE SEQUENCE [LARGE SCALE GENOMIC DNA]</scope>
    <source>
        <strain evidence="1 2">NL-1719</strain>
    </source>
</reference>
<accession>A0ACD3B4I5</accession>
<proteinExistence type="predicted"/>
<protein>
    <submittedName>
        <fullName evidence="1">Uncharacterized protein</fullName>
    </submittedName>
</protein>
<sequence>MGGPNLEIFKFSLYLFVPIAALVHFGDPQWYNTHVVPYRNRLFPSEERTNQACLHQSRIPTNQAAVREELARIKAERMARQAEKAG</sequence>
<keyword evidence="2" id="KW-1185">Reference proteome</keyword>
<name>A0ACD3B4I5_9AGAR</name>